<dbReference type="Proteomes" id="UP001201980">
    <property type="component" value="Unassembled WGS sequence"/>
</dbReference>
<organism evidence="1 2">
    <name type="scientific">Zalerion maritima</name>
    <dbReference type="NCBI Taxonomy" id="339359"/>
    <lineage>
        <taxon>Eukaryota</taxon>
        <taxon>Fungi</taxon>
        <taxon>Dikarya</taxon>
        <taxon>Ascomycota</taxon>
        <taxon>Pezizomycotina</taxon>
        <taxon>Sordariomycetes</taxon>
        <taxon>Lulworthiomycetidae</taxon>
        <taxon>Lulworthiales</taxon>
        <taxon>Lulworthiaceae</taxon>
        <taxon>Zalerion</taxon>
    </lineage>
</organism>
<name>A0AAD5WQ51_9PEZI</name>
<comment type="caution">
    <text evidence="1">The sequence shown here is derived from an EMBL/GenBank/DDBJ whole genome shotgun (WGS) entry which is preliminary data.</text>
</comment>
<sequence length="86" mass="8997">MPTKKTSGQALTLYGKSKAIPGKCLEDRAQSLYGGGKHLGGGTGQTGSPMLEMYLHETSPGELPINETMFLKASHAILSGKCETGT</sequence>
<dbReference type="AlphaFoldDB" id="A0AAD5WQ51"/>
<protein>
    <submittedName>
        <fullName evidence="1">Uncharacterized protein</fullName>
    </submittedName>
</protein>
<evidence type="ECO:0000313" key="1">
    <source>
        <dbReference type="EMBL" id="KAJ2898860.1"/>
    </source>
</evidence>
<dbReference type="EMBL" id="JAKWBI020000215">
    <property type="protein sequence ID" value="KAJ2898860.1"/>
    <property type="molecule type" value="Genomic_DNA"/>
</dbReference>
<proteinExistence type="predicted"/>
<accession>A0AAD5WQ51</accession>
<evidence type="ECO:0000313" key="2">
    <source>
        <dbReference type="Proteomes" id="UP001201980"/>
    </source>
</evidence>
<gene>
    <name evidence="1" type="ORF">MKZ38_003619</name>
</gene>
<reference evidence="1" key="1">
    <citation type="submission" date="2022-07" db="EMBL/GenBank/DDBJ databases">
        <title>Draft genome sequence of Zalerion maritima ATCC 34329, a (micro)plastics degrading marine fungus.</title>
        <authorList>
            <person name="Paco A."/>
            <person name="Goncalves M.F.M."/>
            <person name="Rocha-Santos T.A.P."/>
            <person name="Alves A."/>
        </authorList>
    </citation>
    <scope>NUCLEOTIDE SEQUENCE</scope>
    <source>
        <strain evidence="1">ATCC 34329</strain>
    </source>
</reference>
<keyword evidence="2" id="KW-1185">Reference proteome</keyword>